<protein>
    <recommendedName>
        <fullName evidence="4">Large ribosomal subunit protein uL15</fullName>
    </recommendedName>
</protein>
<feature type="compositionally biased region" description="Basic residues" evidence="5">
    <location>
        <begin position="30"/>
        <end position="41"/>
    </location>
</feature>
<dbReference type="PANTHER" id="PTHR12934">
    <property type="entry name" value="50S RIBOSOMAL PROTEIN L15"/>
    <property type="match status" value="1"/>
</dbReference>
<dbReference type="Pfam" id="PF00828">
    <property type="entry name" value="Ribosomal_L27A"/>
    <property type="match status" value="1"/>
</dbReference>
<evidence type="ECO:0000256" key="5">
    <source>
        <dbReference type="SAM" id="MobiDB-lite"/>
    </source>
</evidence>
<accession>A0AAT9G471</accession>
<comment type="similarity">
    <text evidence="1 4">Belongs to the universal ribosomal protein uL15 family.</text>
</comment>
<dbReference type="InterPro" id="IPR030878">
    <property type="entry name" value="Ribosomal_uL15"/>
</dbReference>
<dbReference type="GO" id="GO:0019843">
    <property type="term" value="F:rRNA binding"/>
    <property type="evidence" value="ECO:0007669"/>
    <property type="project" value="UniProtKB-UniRule"/>
</dbReference>
<evidence type="ECO:0000256" key="2">
    <source>
        <dbReference type="ARBA" id="ARBA00022980"/>
    </source>
</evidence>
<reference evidence="7" key="1">
    <citation type="journal article" date="2023" name="Front. Microbiol.">
        <title>Genome analysis of Candidatus Aschnera chinzeii, the bacterial endosymbiont of the blood-sucking bat fly Penicillidia jenynsii (Insecta: Diptera: Nycteribiidae).</title>
        <authorList>
            <person name="Koga R."/>
            <person name="Moriyama M."/>
            <person name="Nozaki T."/>
            <person name="Fukatsu T."/>
        </authorList>
    </citation>
    <scope>NUCLEOTIDE SEQUENCE</scope>
    <source>
        <strain evidence="7">Kw-01</strain>
    </source>
</reference>
<reference evidence="7" key="2">
    <citation type="submission" date="2023-10" db="EMBL/GenBank/DDBJ databases">
        <authorList>
            <person name="Koga R."/>
            <person name="Fukatsu T."/>
        </authorList>
    </citation>
    <scope>NUCLEOTIDE SEQUENCE</scope>
    <source>
        <strain evidence="7">Kw-01</strain>
    </source>
</reference>
<dbReference type="InterPro" id="IPR021131">
    <property type="entry name" value="Ribosomal_uL15/eL18"/>
</dbReference>
<dbReference type="HAMAP" id="MF_01341">
    <property type="entry name" value="Ribosomal_uL15"/>
    <property type="match status" value="1"/>
</dbReference>
<comment type="subunit">
    <text evidence="4">Part of the 50S ribosomal subunit.</text>
</comment>
<name>A0AAT9G471_9ENTR</name>
<evidence type="ECO:0000313" key="7">
    <source>
        <dbReference type="EMBL" id="BET44508.1"/>
    </source>
</evidence>
<dbReference type="Gene3D" id="3.100.10.10">
    <property type="match status" value="1"/>
</dbReference>
<proteinExistence type="inferred from homology"/>
<gene>
    <name evidence="4 7" type="primary">rplO</name>
    <name evidence="7" type="ORF">ACHINZ_1780</name>
</gene>
<dbReference type="GO" id="GO:0006412">
    <property type="term" value="P:translation"/>
    <property type="evidence" value="ECO:0007669"/>
    <property type="project" value="UniProtKB-UniRule"/>
</dbReference>
<comment type="function">
    <text evidence="4">Binds to the 23S rRNA.</text>
</comment>
<sequence length="144" mass="16011">MFINTIASNKNAIHKSKRVGRGVGSGHGKTSGRGHKGQKSRSGKDIRRGFEGGQTPIYRRLPKFGFKSSKTLLTQEVRLSELSNIKSNLIDINILKKHNIINDKIKYVKIILSGKINHKIIIRGIRVTKGVRSIIESIGGKIEE</sequence>
<keyword evidence="4" id="KW-0699">rRNA-binding</keyword>
<evidence type="ECO:0000256" key="3">
    <source>
        <dbReference type="ARBA" id="ARBA00023274"/>
    </source>
</evidence>
<dbReference type="AlphaFoldDB" id="A0AAT9G471"/>
<feature type="region of interest" description="Disordered" evidence="5">
    <location>
        <begin position="14"/>
        <end position="53"/>
    </location>
</feature>
<dbReference type="GO" id="GO:0022625">
    <property type="term" value="C:cytosolic large ribosomal subunit"/>
    <property type="evidence" value="ECO:0007669"/>
    <property type="project" value="TreeGrafter"/>
</dbReference>
<evidence type="ECO:0000256" key="1">
    <source>
        <dbReference type="ARBA" id="ARBA00007320"/>
    </source>
</evidence>
<dbReference type="InterPro" id="IPR036227">
    <property type="entry name" value="Ribosomal_uL15/eL18_sf"/>
</dbReference>
<feature type="domain" description="Large ribosomal subunit protein uL15/eL18" evidence="6">
    <location>
        <begin position="81"/>
        <end position="143"/>
    </location>
</feature>
<keyword evidence="4" id="KW-0694">RNA-binding</keyword>
<dbReference type="NCBIfam" id="TIGR01071">
    <property type="entry name" value="rplO_bact"/>
    <property type="match status" value="1"/>
</dbReference>
<dbReference type="EMBL" id="AP028961">
    <property type="protein sequence ID" value="BET44508.1"/>
    <property type="molecule type" value="Genomic_DNA"/>
</dbReference>
<keyword evidence="2 4" id="KW-0689">Ribosomal protein</keyword>
<evidence type="ECO:0000256" key="4">
    <source>
        <dbReference type="HAMAP-Rule" id="MF_01341"/>
    </source>
</evidence>
<keyword evidence="3 4" id="KW-0687">Ribonucleoprotein</keyword>
<dbReference type="SUPFAM" id="SSF52080">
    <property type="entry name" value="Ribosomal proteins L15p and L18e"/>
    <property type="match status" value="1"/>
</dbReference>
<organism evidence="7">
    <name type="scientific">Candidatus Aschnera chinzeii</name>
    <dbReference type="NCBI Taxonomy" id="1485666"/>
    <lineage>
        <taxon>Bacteria</taxon>
        <taxon>Pseudomonadati</taxon>
        <taxon>Pseudomonadota</taxon>
        <taxon>Gammaproteobacteria</taxon>
        <taxon>Enterobacterales</taxon>
        <taxon>Enterobacteriaceae</taxon>
        <taxon>Candidatus Aschnera</taxon>
    </lineage>
</organism>
<dbReference type="GO" id="GO:0003735">
    <property type="term" value="F:structural constituent of ribosome"/>
    <property type="evidence" value="ECO:0007669"/>
    <property type="project" value="InterPro"/>
</dbReference>
<evidence type="ECO:0000259" key="6">
    <source>
        <dbReference type="Pfam" id="PF00828"/>
    </source>
</evidence>
<dbReference type="PANTHER" id="PTHR12934:SF11">
    <property type="entry name" value="LARGE RIBOSOMAL SUBUNIT PROTEIN UL15M"/>
    <property type="match status" value="1"/>
</dbReference>
<dbReference type="InterPro" id="IPR005749">
    <property type="entry name" value="Ribosomal_uL15_bac-type"/>
</dbReference>